<proteinExistence type="predicted"/>
<evidence type="ECO:0000313" key="3">
    <source>
        <dbReference type="Proteomes" id="UP000075903"/>
    </source>
</evidence>
<feature type="region of interest" description="Disordered" evidence="1">
    <location>
        <begin position="1"/>
        <end position="22"/>
    </location>
</feature>
<feature type="region of interest" description="Disordered" evidence="1">
    <location>
        <begin position="41"/>
        <end position="81"/>
    </location>
</feature>
<dbReference type="EnsemblMetazoa" id="AMEM018200-RA">
    <property type="protein sequence ID" value="AMEM018200-PA"/>
    <property type="gene ID" value="AMEM018200"/>
</dbReference>
<keyword evidence="3" id="KW-1185">Reference proteome</keyword>
<feature type="region of interest" description="Disordered" evidence="1">
    <location>
        <begin position="111"/>
        <end position="149"/>
    </location>
</feature>
<sequence length="211" mass="22478">MSRKRPRESLGDMMASSSSSAARLTIDETVSITIDPNGALEDRLATQHQQHLQADSTVATAPAAASADGTPDNSMNGSSRRFSSIRLVDEGIEPSHSDHCWPPNNDGALNGHVNFGLPGATGRPSRTSDPISPPSVSSNGSSSVATSSGFASQHATSGVEHSPPVVKCHVCQAYKFKDKQTCPRHAQGVRMYEKDSQFMYIKHHRVPSGVL</sequence>
<accession>A0A182VNZ3</accession>
<feature type="compositionally biased region" description="Low complexity" evidence="1">
    <location>
        <begin position="54"/>
        <end position="72"/>
    </location>
</feature>
<dbReference type="Proteomes" id="UP000075903">
    <property type="component" value="Unassembled WGS sequence"/>
</dbReference>
<protein>
    <submittedName>
        <fullName evidence="2">Uncharacterized protein</fullName>
    </submittedName>
</protein>
<dbReference type="VEuPathDB" id="VectorBase:AMEM018200"/>
<name>A0A182VNZ3_ANOME</name>
<dbReference type="VEuPathDB" id="VectorBase:AMEM21_010872"/>
<organism evidence="2 3">
    <name type="scientific">Anopheles merus</name>
    <name type="common">Mosquito</name>
    <dbReference type="NCBI Taxonomy" id="30066"/>
    <lineage>
        <taxon>Eukaryota</taxon>
        <taxon>Metazoa</taxon>
        <taxon>Ecdysozoa</taxon>
        <taxon>Arthropoda</taxon>
        <taxon>Hexapoda</taxon>
        <taxon>Insecta</taxon>
        <taxon>Pterygota</taxon>
        <taxon>Neoptera</taxon>
        <taxon>Endopterygota</taxon>
        <taxon>Diptera</taxon>
        <taxon>Nematocera</taxon>
        <taxon>Culicoidea</taxon>
        <taxon>Culicidae</taxon>
        <taxon>Anophelinae</taxon>
        <taxon>Anopheles</taxon>
    </lineage>
</organism>
<evidence type="ECO:0000256" key="1">
    <source>
        <dbReference type="SAM" id="MobiDB-lite"/>
    </source>
</evidence>
<evidence type="ECO:0000313" key="2">
    <source>
        <dbReference type="EnsemblMetazoa" id="AMEM018200-PA"/>
    </source>
</evidence>
<reference evidence="2" key="1">
    <citation type="submission" date="2020-05" db="UniProtKB">
        <authorList>
            <consortium name="EnsemblMetazoa"/>
        </authorList>
    </citation>
    <scope>IDENTIFICATION</scope>
    <source>
        <strain evidence="2">MAF</strain>
    </source>
</reference>
<dbReference type="STRING" id="30066.A0A182VNZ3"/>
<feature type="compositionally biased region" description="Low complexity" evidence="1">
    <location>
        <begin position="134"/>
        <end position="149"/>
    </location>
</feature>
<dbReference type="AlphaFoldDB" id="A0A182VNZ3"/>